<sequence length="184" mass="20883">MMMASKDDEICMVTLEEEEGTLHLRCKGLGVKSGLFYSAIMKVGRKVYLPRDTACSLLNVRVPGQYRKIPFKEGIVFEVSALSINVPLLADPSKVLMHASLSEETPYQMVTYDTMTNTFTEHPNSSDYFDMIRRDIEDAQACDWALVSNNVHLIHTDRLDEDSAHSSFDMDTLQWHKHGPIPIE</sequence>
<evidence type="ECO:0000313" key="1">
    <source>
        <dbReference type="EMBL" id="GCA64157.1"/>
    </source>
</evidence>
<protein>
    <submittedName>
        <fullName evidence="1">Uncharacterized protein</fullName>
    </submittedName>
</protein>
<feature type="non-terminal residue" evidence="1">
    <location>
        <position position="184"/>
    </location>
</feature>
<gene>
    <name evidence="1" type="ORF">KIPB_013389</name>
</gene>
<comment type="caution">
    <text evidence="1">The sequence shown here is derived from an EMBL/GenBank/DDBJ whole genome shotgun (WGS) entry which is preliminary data.</text>
</comment>
<accession>A0A391NSE2</accession>
<keyword evidence="2" id="KW-1185">Reference proteome</keyword>
<dbReference type="AlphaFoldDB" id="A0A391NSE2"/>
<dbReference type="EMBL" id="BDIP01006325">
    <property type="protein sequence ID" value="GCA64157.1"/>
    <property type="molecule type" value="Genomic_DNA"/>
</dbReference>
<reference evidence="1 2" key="1">
    <citation type="journal article" date="2018" name="PLoS ONE">
        <title>The draft genome of Kipferlia bialata reveals reductive genome evolution in fornicate parasites.</title>
        <authorList>
            <person name="Tanifuji G."/>
            <person name="Takabayashi S."/>
            <person name="Kume K."/>
            <person name="Takagi M."/>
            <person name="Nakayama T."/>
            <person name="Kamikawa R."/>
            <person name="Inagaki Y."/>
            <person name="Hashimoto T."/>
        </authorList>
    </citation>
    <scope>NUCLEOTIDE SEQUENCE [LARGE SCALE GENOMIC DNA]</scope>
    <source>
        <strain evidence="1">NY0173</strain>
    </source>
</reference>
<organism evidence="1 2">
    <name type="scientific">Kipferlia bialata</name>
    <dbReference type="NCBI Taxonomy" id="797122"/>
    <lineage>
        <taxon>Eukaryota</taxon>
        <taxon>Metamonada</taxon>
        <taxon>Carpediemonas-like organisms</taxon>
        <taxon>Kipferlia</taxon>
    </lineage>
</organism>
<dbReference type="Proteomes" id="UP000265618">
    <property type="component" value="Unassembled WGS sequence"/>
</dbReference>
<name>A0A391NSE2_9EUKA</name>
<evidence type="ECO:0000313" key="2">
    <source>
        <dbReference type="Proteomes" id="UP000265618"/>
    </source>
</evidence>
<proteinExistence type="predicted"/>